<comment type="caution">
    <text evidence="2">The sequence shown here is derived from an EMBL/GenBank/DDBJ whole genome shotgun (WGS) entry which is preliminary data.</text>
</comment>
<dbReference type="RefSeq" id="WP_190762222.1">
    <property type="nucleotide sequence ID" value="NZ_JACXLD010000001.1"/>
</dbReference>
<evidence type="ECO:0008006" key="4">
    <source>
        <dbReference type="Google" id="ProtNLM"/>
    </source>
</evidence>
<proteinExistence type="predicted"/>
<evidence type="ECO:0000256" key="1">
    <source>
        <dbReference type="SAM" id="SignalP"/>
    </source>
</evidence>
<reference evidence="2" key="1">
    <citation type="submission" date="2020-09" db="EMBL/GenBank/DDBJ databases">
        <authorList>
            <person name="Yoon J.-W."/>
        </authorList>
    </citation>
    <scope>NUCLEOTIDE SEQUENCE</scope>
    <source>
        <strain evidence="2">KMU-158</strain>
    </source>
</reference>
<gene>
    <name evidence="2" type="ORF">IB286_02870</name>
</gene>
<accession>A0A927C1T7</accession>
<protein>
    <recommendedName>
        <fullName evidence="4">DUF1311 domain-containing protein</fullName>
    </recommendedName>
</protein>
<keyword evidence="3" id="KW-1185">Reference proteome</keyword>
<dbReference type="EMBL" id="JACXLD010000001">
    <property type="protein sequence ID" value="MBD2857935.1"/>
    <property type="molecule type" value="Genomic_DNA"/>
</dbReference>
<dbReference type="Proteomes" id="UP000610558">
    <property type="component" value="Unassembled WGS sequence"/>
</dbReference>
<evidence type="ECO:0000313" key="2">
    <source>
        <dbReference type="EMBL" id="MBD2857935.1"/>
    </source>
</evidence>
<keyword evidence="1" id="KW-0732">Signal</keyword>
<feature type="signal peptide" evidence="1">
    <location>
        <begin position="1"/>
        <end position="23"/>
    </location>
</feature>
<name>A0A927C1T7_9GAMM</name>
<evidence type="ECO:0000313" key="3">
    <source>
        <dbReference type="Proteomes" id="UP000610558"/>
    </source>
</evidence>
<sequence length="82" mass="9162">MKTQNRQFAVGILAFLMISGASALEQGSASECEKIERNMGQYEKLKAQGGTANEQSRWQSRQDHYAAMYSELSCQNSIAQVR</sequence>
<organism evidence="2 3">
    <name type="scientific">Spongiibacter pelagi</name>
    <dbReference type="NCBI Taxonomy" id="2760804"/>
    <lineage>
        <taxon>Bacteria</taxon>
        <taxon>Pseudomonadati</taxon>
        <taxon>Pseudomonadota</taxon>
        <taxon>Gammaproteobacteria</taxon>
        <taxon>Cellvibrionales</taxon>
        <taxon>Spongiibacteraceae</taxon>
        <taxon>Spongiibacter</taxon>
    </lineage>
</organism>
<dbReference type="AlphaFoldDB" id="A0A927C1T7"/>
<feature type="chain" id="PRO_5038035943" description="DUF1311 domain-containing protein" evidence="1">
    <location>
        <begin position="24"/>
        <end position="82"/>
    </location>
</feature>